<dbReference type="InterPro" id="IPR048300">
    <property type="entry name" value="TACO1_YebC-like_2nd/3rd_dom"/>
</dbReference>
<reference evidence="9" key="1">
    <citation type="submission" date="2022-06" db="EMBL/GenBank/DDBJ databases">
        <title>Aeoliella straminimaris, a novel planctomycete from sediments.</title>
        <authorList>
            <person name="Vitorino I.R."/>
            <person name="Lage O.M."/>
        </authorList>
    </citation>
    <scope>NUCLEOTIDE SEQUENCE</scope>
    <source>
        <strain evidence="9">ICT_H6.2</strain>
    </source>
</reference>
<accession>A0A9X2JJH9</accession>
<evidence type="ECO:0000259" key="8">
    <source>
        <dbReference type="Pfam" id="PF20772"/>
    </source>
</evidence>
<dbReference type="PANTHER" id="PTHR12532:SF6">
    <property type="entry name" value="TRANSCRIPTIONAL REGULATORY PROTEIN YEBC-RELATED"/>
    <property type="match status" value="1"/>
</dbReference>
<dbReference type="PANTHER" id="PTHR12532">
    <property type="entry name" value="TRANSLATIONAL ACTIVATOR OF CYTOCHROME C OXIDASE 1"/>
    <property type="match status" value="1"/>
</dbReference>
<dbReference type="GO" id="GO:0003677">
    <property type="term" value="F:DNA binding"/>
    <property type="evidence" value="ECO:0007669"/>
    <property type="project" value="UniProtKB-UniRule"/>
</dbReference>
<keyword evidence="3 6" id="KW-0805">Transcription regulation</keyword>
<dbReference type="SUPFAM" id="SSF75625">
    <property type="entry name" value="YebC-like"/>
    <property type="match status" value="1"/>
</dbReference>
<dbReference type="NCBIfam" id="NF009044">
    <property type="entry name" value="PRK12378.1"/>
    <property type="match status" value="1"/>
</dbReference>
<evidence type="ECO:0000256" key="6">
    <source>
        <dbReference type="HAMAP-Rule" id="MF_00693"/>
    </source>
</evidence>
<evidence type="ECO:0000256" key="1">
    <source>
        <dbReference type="ARBA" id="ARBA00008724"/>
    </source>
</evidence>
<name>A0A9X2JJH9_9BACT</name>
<proteinExistence type="inferred from homology"/>
<dbReference type="EMBL" id="JAMXLR010000077">
    <property type="protein sequence ID" value="MCO6046753.1"/>
    <property type="molecule type" value="Genomic_DNA"/>
</dbReference>
<evidence type="ECO:0000256" key="5">
    <source>
        <dbReference type="ARBA" id="ARBA00023163"/>
    </source>
</evidence>
<feature type="domain" description="TACO1/YebC-like N-terminal" evidence="8">
    <location>
        <begin position="5"/>
        <end position="76"/>
    </location>
</feature>
<dbReference type="InterPro" id="IPR029072">
    <property type="entry name" value="YebC-like"/>
</dbReference>
<dbReference type="InterPro" id="IPR017856">
    <property type="entry name" value="Integrase-like_N"/>
</dbReference>
<organism evidence="9 10">
    <name type="scientific">Aeoliella straminimaris</name>
    <dbReference type="NCBI Taxonomy" id="2954799"/>
    <lineage>
        <taxon>Bacteria</taxon>
        <taxon>Pseudomonadati</taxon>
        <taxon>Planctomycetota</taxon>
        <taxon>Planctomycetia</taxon>
        <taxon>Pirellulales</taxon>
        <taxon>Lacipirellulaceae</taxon>
        <taxon>Aeoliella</taxon>
    </lineage>
</organism>
<protein>
    <recommendedName>
        <fullName evidence="6">Probable transcriptional regulatory protein NG895_22885</fullName>
    </recommendedName>
</protein>
<comment type="caution">
    <text evidence="9">The sequence shown here is derived from an EMBL/GenBank/DDBJ whole genome shotgun (WGS) entry which is preliminary data.</text>
</comment>
<keyword evidence="4 6" id="KW-0238">DNA-binding</keyword>
<dbReference type="InterPro" id="IPR049083">
    <property type="entry name" value="TACO1_YebC_N"/>
</dbReference>
<evidence type="ECO:0000256" key="3">
    <source>
        <dbReference type="ARBA" id="ARBA00023015"/>
    </source>
</evidence>
<gene>
    <name evidence="9" type="ORF">NG895_22885</name>
</gene>
<feature type="domain" description="TACO1/YebC-like second and third" evidence="7">
    <location>
        <begin position="82"/>
        <end position="237"/>
    </location>
</feature>
<sequence>MAGHSHWANIARKKSAIDAKRGKVWSKLSKAIIVAARMGGGDPDANLRLRYAINDAKAVSMPKDNIERAIKKGTGELDGGNLEEVLYEGIGPAGVAIMCEILTDNRNRTAPEIRKLFEVCGGKLGATGCAAWTFDRKGVIVIADDKTNEESLMELAIEAGADDVRHEDGSYEVVCEPDAYSDVCDAIAAAEIETESRDLTWVPKDTIDLSVDDARNVLKLMERLDDHDDVQNVAANFDISDEVMAEIEAAG</sequence>
<dbReference type="Pfam" id="PF20772">
    <property type="entry name" value="TACO1_YebC_N"/>
    <property type="match status" value="1"/>
</dbReference>
<dbReference type="HAMAP" id="MF_00693">
    <property type="entry name" value="Transcrip_reg_TACO1"/>
    <property type="match status" value="1"/>
</dbReference>
<comment type="subcellular location">
    <subcellularLocation>
        <location evidence="6">Cytoplasm</location>
    </subcellularLocation>
</comment>
<dbReference type="Gene3D" id="1.10.10.200">
    <property type="match status" value="1"/>
</dbReference>
<dbReference type="RefSeq" id="WP_252854867.1">
    <property type="nucleotide sequence ID" value="NZ_JAMXLR010000077.1"/>
</dbReference>
<evidence type="ECO:0000313" key="9">
    <source>
        <dbReference type="EMBL" id="MCO6046753.1"/>
    </source>
</evidence>
<evidence type="ECO:0000256" key="4">
    <source>
        <dbReference type="ARBA" id="ARBA00023125"/>
    </source>
</evidence>
<evidence type="ECO:0000256" key="2">
    <source>
        <dbReference type="ARBA" id="ARBA00022490"/>
    </source>
</evidence>
<evidence type="ECO:0000259" key="7">
    <source>
        <dbReference type="Pfam" id="PF01709"/>
    </source>
</evidence>
<dbReference type="NCBIfam" id="TIGR01033">
    <property type="entry name" value="YebC/PmpR family DNA-binding transcriptional regulator"/>
    <property type="match status" value="1"/>
</dbReference>
<dbReference type="NCBIfam" id="NF001030">
    <property type="entry name" value="PRK00110.1"/>
    <property type="match status" value="1"/>
</dbReference>
<dbReference type="Pfam" id="PF01709">
    <property type="entry name" value="Transcrip_reg"/>
    <property type="match status" value="1"/>
</dbReference>
<keyword evidence="10" id="KW-1185">Reference proteome</keyword>
<dbReference type="GO" id="GO:0005829">
    <property type="term" value="C:cytosol"/>
    <property type="evidence" value="ECO:0007669"/>
    <property type="project" value="TreeGrafter"/>
</dbReference>
<comment type="similarity">
    <text evidence="1 6">Belongs to the TACO1 family.</text>
</comment>
<dbReference type="GO" id="GO:0006355">
    <property type="term" value="P:regulation of DNA-templated transcription"/>
    <property type="evidence" value="ECO:0007669"/>
    <property type="project" value="UniProtKB-UniRule"/>
</dbReference>
<dbReference type="InterPro" id="IPR026564">
    <property type="entry name" value="Transcrip_reg_TACO1-like_dom3"/>
</dbReference>
<evidence type="ECO:0000313" key="10">
    <source>
        <dbReference type="Proteomes" id="UP001155241"/>
    </source>
</evidence>
<keyword evidence="5 6" id="KW-0804">Transcription</keyword>
<dbReference type="AlphaFoldDB" id="A0A9X2JJH9"/>
<dbReference type="InterPro" id="IPR002876">
    <property type="entry name" value="Transcrip_reg_TACO1-like"/>
</dbReference>
<dbReference type="Proteomes" id="UP001155241">
    <property type="component" value="Unassembled WGS sequence"/>
</dbReference>
<dbReference type="Gene3D" id="3.30.70.980">
    <property type="match status" value="2"/>
</dbReference>
<keyword evidence="2 6" id="KW-0963">Cytoplasm</keyword>
<dbReference type="FunFam" id="1.10.10.200:FF:000002">
    <property type="entry name" value="Probable transcriptional regulatory protein CLM62_37755"/>
    <property type="match status" value="1"/>
</dbReference>